<dbReference type="InterPro" id="IPR001611">
    <property type="entry name" value="Leu-rich_rpt"/>
</dbReference>
<dbReference type="PANTHER" id="PTHR48063:SF98">
    <property type="entry name" value="LRR RECEPTOR-LIKE SERINE_THREONINE-PROTEIN KINASE FLS2"/>
    <property type="match status" value="1"/>
</dbReference>
<evidence type="ECO:0000256" key="10">
    <source>
        <dbReference type="ARBA" id="ARBA00023180"/>
    </source>
</evidence>
<evidence type="ECO:0000256" key="5">
    <source>
        <dbReference type="ARBA" id="ARBA00022729"/>
    </source>
</evidence>
<protein>
    <recommendedName>
        <fullName evidence="12">Leucine-rich repeat-containing N-terminal plant-type domain-containing protein</fullName>
    </recommendedName>
</protein>
<feature type="domain" description="Leucine-rich repeat-containing N-terminal plant-type" evidence="12">
    <location>
        <begin position="6"/>
        <end position="45"/>
    </location>
</feature>
<evidence type="ECO:0000256" key="7">
    <source>
        <dbReference type="ARBA" id="ARBA00022989"/>
    </source>
</evidence>
<evidence type="ECO:0000259" key="12">
    <source>
        <dbReference type="Pfam" id="PF08263"/>
    </source>
</evidence>
<reference evidence="13" key="1">
    <citation type="submission" date="2023-03" db="UniProtKB">
        <authorList>
            <consortium name="EnsemblPlants"/>
        </authorList>
    </citation>
    <scope>IDENTIFICATION</scope>
</reference>
<evidence type="ECO:0000256" key="9">
    <source>
        <dbReference type="ARBA" id="ARBA00023170"/>
    </source>
</evidence>
<organism evidence="13">
    <name type="scientific">Cucumis melo</name>
    <name type="common">Muskmelon</name>
    <dbReference type="NCBI Taxonomy" id="3656"/>
    <lineage>
        <taxon>Eukaryota</taxon>
        <taxon>Viridiplantae</taxon>
        <taxon>Streptophyta</taxon>
        <taxon>Embryophyta</taxon>
        <taxon>Tracheophyta</taxon>
        <taxon>Spermatophyta</taxon>
        <taxon>Magnoliopsida</taxon>
        <taxon>eudicotyledons</taxon>
        <taxon>Gunneridae</taxon>
        <taxon>Pentapetalae</taxon>
        <taxon>rosids</taxon>
        <taxon>fabids</taxon>
        <taxon>Cucurbitales</taxon>
        <taxon>Cucurbitaceae</taxon>
        <taxon>Benincaseae</taxon>
        <taxon>Cucumis</taxon>
    </lineage>
</organism>
<dbReference type="Gene3D" id="3.80.10.10">
    <property type="entry name" value="Ribonuclease Inhibitor"/>
    <property type="match status" value="3"/>
</dbReference>
<proteinExistence type="inferred from homology"/>
<keyword evidence="9" id="KW-0675">Receptor</keyword>
<keyword evidence="8 11" id="KW-0472">Membrane</keyword>
<keyword evidence="7 11" id="KW-1133">Transmembrane helix</keyword>
<evidence type="ECO:0000256" key="8">
    <source>
        <dbReference type="ARBA" id="ARBA00023136"/>
    </source>
</evidence>
<evidence type="ECO:0000256" key="1">
    <source>
        <dbReference type="ARBA" id="ARBA00004479"/>
    </source>
</evidence>
<evidence type="ECO:0000256" key="4">
    <source>
        <dbReference type="ARBA" id="ARBA00022692"/>
    </source>
</evidence>
<keyword evidence="4 11" id="KW-0812">Transmembrane</keyword>
<feature type="transmembrane region" description="Helical" evidence="11">
    <location>
        <begin position="488"/>
        <end position="504"/>
    </location>
</feature>
<evidence type="ECO:0000256" key="2">
    <source>
        <dbReference type="ARBA" id="ARBA00009592"/>
    </source>
</evidence>
<dbReference type="Pfam" id="PF13855">
    <property type="entry name" value="LRR_8"/>
    <property type="match status" value="1"/>
</dbReference>
<comment type="similarity">
    <text evidence="2">Belongs to the RLP family.</text>
</comment>
<dbReference type="InterPro" id="IPR013210">
    <property type="entry name" value="LRR_N_plant-typ"/>
</dbReference>
<evidence type="ECO:0000256" key="3">
    <source>
        <dbReference type="ARBA" id="ARBA00022614"/>
    </source>
</evidence>
<dbReference type="InterPro" id="IPR046956">
    <property type="entry name" value="RLP23-like"/>
</dbReference>
<dbReference type="AlphaFoldDB" id="A0A9I9DKJ4"/>
<dbReference type="PRINTS" id="PR00019">
    <property type="entry name" value="LEURICHRPT"/>
</dbReference>
<accession>A0A9I9DKJ4</accession>
<evidence type="ECO:0000256" key="6">
    <source>
        <dbReference type="ARBA" id="ARBA00022737"/>
    </source>
</evidence>
<evidence type="ECO:0000256" key="11">
    <source>
        <dbReference type="SAM" id="Phobius"/>
    </source>
</evidence>
<dbReference type="FunFam" id="3.80.10.10:FF:000111">
    <property type="entry name" value="LRR receptor-like serine/threonine-protein kinase ERECTA"/>
    <property type="match status" value="1"/>
</dbReference>
<keyword evidence="5" id="KW-0732">Signal</keyword>
<keyword evidence="6" id="KW-0677">Repeat</keyword>
<evidence type="ECO:0000313" key="13">
    <source>
        <dbReference type="EnsemblPlants" id="MELO3C019414.2.1"/>
    </source>
</evidence>
<comment type="subcellular location">
    <subcellularLocation>
        <location evidence="1">Membrane</location>
        <topology evidence="1">Single-pass type I membrane protein</topology>
    </subcellularLocation>
</comment>
<dbReference type="Gramene" id="MELO3C019414.2.1">
    <property type="protein sequence ID" value="MELO3C019414.2.1"/>
    <property type="gene ID" value="MELO3C019414.2"/>
</dbReference>
<keyword evidence="10" id="KW-0325">Glycoprotein</keyword>
<name>A0A9I9DKJ4_CUCME</name>
<dbReference type="GO" id="GO:0016020">
    <property type="term" value="C:membrane"/>
    <property type="evidence" value="ECO:0007669"/>
    <property type="project" value="UniProtKB-SubCell"/>
</dbReference>
<dbReference type="EnsemblPlants" id="MELO3C019414.2.1">
    <property type="protein sequence ID" value="MELO3C019414.2.1"/>
    <property type="gene ID" value="MELO3C019414.2"/>
</dbReference>
<sequence length="558" mass="64585">MRCIQKERVALLSFKQKLIDNYHILSSWNTDVYSDCCNWRGVECTNSNATTHQHVTGLHLHGSYDYDYDYDWYLRGEVSSSLTKLSHLNYLDLSFNRFHRIVLEDITSLVNLNYLNLSYNFYVPTPIPPIHMLHSIQSLRLTSNNMSGYLPNFTMLPSLKSDWIPPFQLRSISLRSIKLGPLFAKWFRTQNFSHRIDISFAEISDIIPHWFWYTLSPNIYHIDLSRNKMMGETEIPDLSMNYFTQLLSINLDSNNFVGRIPSFLFQSSSLHLSNNSFFNLSCLCELVDDSPLRVLDLSNNQLLEQLSDCWYPFNNLYLLDLSNNNNLSGDIPHSMKNFGDDVETPREITEHLTGNIPIEITELIGLATLNLSNNELIGPIPSNMGQLQSLESLDLSRNHLYSPIPDTLSQISTLSTLDLSYNNLSGKIPTSTQLQSFTNSSYEGNSYLCGEPQRKCFDEIPPEPNINNNVHVDNENQDEDNWFKLREFLMSIAFGYIVGFWRMFNRWLRKFKCTMVQTQIPQGKLDHHHVFPPNQKRILMFQTGSTDSGFQYCAIDIY</sequence>
<dbReference type="SUPFAM" id="SSF52058">
    <property type="entry name" value="L domain-like"/>
    <property type="match status" value="1"/>
</dbReference>
<dbReference type="Pfam" id="PF00560">
    <property type="entry name" value="LRR_1"/>
    <property type="match status" value="2"/>
</dbReference>
<dbReference type="PROSITE" id="PS51450">
    <property type="entry name" value="LRR"/>
    <property type="match status" value="1"/>
</dbReference>
<dbReference type="PANTHER" id="PTHR48063">
    <property type="entry name" value="LRR RECEPTOR-LIKE KINASE"/>
    <property type="match status" value="1"/>
</dbReference>
<dbReference type="InterPro" id="IPR032675">
    <property type="entry name" value="LRR_dom_sf"/>
</dbReference>
<dbReference type="Pfam" id="PF08263">
    <property type="entry name" value="LRRNT_2"/>
    <property type="match status" value="1"/>
</dbReference>
<keyword evidence="3" id="KW-0433">Leucine-rich repeat</keyword>